<dbReference type="InterPro" id="IPR001958">
    <property type="entry name" value="Tet-R_TetA/multi-R_MdtG-like"/>
</dbReference>
<dbReference type="Gene3D" id="1.20.1250.20">
    <property type="entry name" value="MFS general substrate transporter like domains"/>
    <property type="match status" value="1"/>
</dbReference>
<keyword evidence="7 8" id="KW-0472">Membrane</keyword>
<reference evidence="10 11" key="1">
    <citation type="journal article" date="2022" name="Microorganisms">
        <title>Genome Sequence and Characterization of a Xanthorhodopsin-Containing, Aerobic Anoxygenic Phototrophic Rhodobacter Species, Isolated from Mesophilic Conditions at Yellowstone National Park.</title>
        <authorList>
            <person name="Kyndt J.A."/>
            <person name="Robertson S."/>
            <person name="Shoffstall I.B."/>
            <person name="Ramaley R.F."/>
            <person name="Meyer T.E."/>
        </authorList>
    </citation>
    <scope>NUCLEOTIDE SEQUENCE [LARGE SCALE GENOMIC DNA]</scope>
    <source>
        <strain evidence="10 11">M37P</strain>
    </source>
</reference>
<comment type="caution">
    <text evidence="10">The sequence shown here is derived from an EMBL/GenBank/DDBJ whole genome shotgun (WGS) entry which is preliminary data.</text>
</comment>
<dbReference type="Pfam" id="PF07690">
    <property type="entry name" value="MFS_1"/>
    <property type="match status" value="1"/>
</dbReference>
<dbReference type="InterPro" id="IPR036259">
    <property type="entry name" value="MFS_trans_sf"/>
</dbReference>
<feature type="transmembrane region" description="Helical" evidence="8">
    <location>
        <begin position="94"/>
        <end position="113"/>
    </location>
</feature>
<feature type="transmembrane region" description="Helical" evidence="8">
    <location>
        <begin position="152"/>
        <end position="174"/>
    </location>
</feature>
<evidence type="ECO:0000256" key="6">
    <source>
        <dbReference type="ARBA" id="ARBA00022989"/>
    </source>
</evidence>
<keyword evidence="5 8" id="KW-0812">Transmembrane</keyword>
<dbReference type="SUPFAM" id="SSF103473">
    <property type="entry name" value="MFS general substrate transporter"/>
    <property type="match status" value="1"/>
</dbReference>
<evidence type="ECO:0000256" key="3">
    <source>
        <dbReference type="ARBA" id="ARBA00007520"/>
    </source>
</evidence>
<proteinExistence type="inferred from homology"/>
<keyword evidence="6 8" id="KW-1133">Transmembrane helix</keyword>
<dbReference type="InterPro" id="IPR005829">
    <property type="entry name" value="Sugar_transporter_CS"/>
</dbReference>
<dbReference type="PROSITE" id="PS00216">
    <property type="entry name" value="SUGAR_TRANSPORT_1"/>
    <property type="match status" value="1"/>
</dbReference>
<name>A0ABX0G9U3_9RHOB</name>
<feature type="transmembrane region" description="Helical" evidence="8">
    <location>
        <begin position="23"/>
        <end position="45"/>
    </location>
</feature>
<dbReference type="PROSITE" id="PS50850">
    <property type="entry name" value="MFS"/>
    <property type="match status" value="1"/>
</dbReference>
<evidence type="ECO:0000256" key="7">
    <source>
        <dbReference type="ARBA" id="ARBA00023136"/>
    </source>
</evidence>
<evidence type="ECO:0000256" key="1">
    <source>
        <dbReference type="ARBA" id="ARBA00003279"/>
    </source>
</evidence>
<evidence type="ECO:0000313" key="11">
    <source>
        <dbReference type="Proteomes" id="UP001515660"/>
    </source>
</evidence>
<dbReference type="InterPro" id="IPR020846">
    <property type="entry name" value="MFS_dom"/>
</dbReference>
<feature type="transmembrane region" description="Helical" evidence="8">
    <location>
        <begin position="180"/>
        <end position="200"/>
    </location>
</feature>
<dbReference type="CDD" id="cd17388">
    <property type="entry name" value="MFS_TetA"/>
    <property type="match status" value="1"/>
</dbReference>
<evidence type="ECO:0000256" key="5">
    <source>
        <dbReference type="ARBA" id="ARBA00022692"/>
    </source>
</evidence>
<dbReference type="Proteomes" id="UP001515660">
    <property type="component" value="Unassembled WGS sequence"/>
</dbReference>
<feature type="transmembrane region" description="Helical" evidence="8">
    <location>
        <begin position="356"/>
        <end position="382"/>
    </location>
</feature>
<accession>A0ABX0G9U3</accession>
<comment type="function">
    <text evidence="1">Resistance to tetracycline by an active tetracycline efflux. This is an energy-dependent process that decreases the accumulation of the antibiotic in whole cells. This protein functions as a metal-tetracycline/H(+) antiporter.</text>
</comment>
<evidence type="ECO:0000313" key="10">
    <source>
        <dbReference type="EMBL" id="NHB78026.1"/>
    </source>
</evidence>
<dbReference type="PANTHER" id="PTHR23504:SF15">
    <property type="entry name" value="MAJOR FACILITATOR SUPERFAMILY (MFS) PROFILE DOMAIN-CONTAINING PROTEIN"/>
    <property type="match status" value="1"/>
</dbReference>
<evidence type="ECO:0000256" key="8">
    <source>
        <dbReference type="SAM" id="Phobius"/>
    </source>
</evidence>
<dbReference type="RefSeq" id="WP_166404039.1">
    <property type="nucleotide sequence ID" value="NZ_JAANHS010000014.1"/>
</dbReference>
<feature type="transmembrane region" description="Helical" evidence="8">
    <location>
        <begin position="57"/>
        <end position="82"/>
    </location>
</feature>
<dbReference type="InterPro" id="IPR011701">
    <property type="entry name" value="MFS"/>
</dbReference>
<keyword evidence="11" id="KW-1185">Reference proteome</keyword>
<feature type="transmembrane region" description="Helical" evidence="8">
    <location>
        <begin position="394"/>
        <end position="413"/>
    </location>
</feature>
<feature type="transmembrane region" description="Helical" evidence="8">
    <location>
        <begin position="298"/>
        <end position="317"/>
    </location>
</feature>
<keyword evidence="4" id="KW-0813">Transport</keyword>
<protein>
    <submittedName>
        <fullName evidence="10">TCR/Tet family MFS transporter</fullName>
    </submittedName>
</protein>
<feature type="domain" description="Major facilitator superfamily (MFS) profile" evidence="9">
    <location>
        <begin position="23"/>
        <end position="418"/>
    </location>
</feature>
<evidence type="ECO:0000259" key="9">
    <source>
        <dbReference type="PROSITE" id="PS50850"/>
    </source>
</evidence>
<dbReference type="EMBL" id="JAANHS010000014">
    <property type="protein sequence ID" value="NHB78026.1"/>
    <property type="molecule type" value="Genomic_DNA"/>
</dbReference>
<evidence type="ECO:0000256" key="4">
    <source>
        <dbReference type="ARBA" id="ARBA00022448"/>
    </source>
</evidence>
<feature type="transmembrane region" description="Helical" evidence="8">
    <location>
        <begin position="119"/>
        <end position="140"/>
    </location>
</feature>
<gene>
    <name evidence="10" type="ORF">G8O29_14995</name>
</gene>
<feature type="transmembrane region" description="Helical" evidence="8">
    <location>
        <begin position="232"/>
        <end position="256"/>
    </location>
</feature>
<organism evidence="10 11">
    <name type="scientific">Rhodobacter calidifons</name>
    <dbReference type="NCBI Taxonomy" id="2715277"/>
    <lineage>
        <taxon>Bacteria</taxon>
        <taxon>Pseudomonadati</taxon>
        <taxon>Pseudomonadota</taxon>
        <taxon>Alphaproteobacteria</taxon>
        <taxon>Rhodobacterales</taxon>
        <taxon>Rhodobacter group</taxon>
        <taxon>Rhodobacter</taxon>
    </lineage>
</organism>
<comment type="similarity">
    <text evidence="3">Belongs to the major facilitator superfamily. TCR/Tet family.</text>
</comment>
<feature type="transmembrane region" description="Helical" evidence="8">
    <location>
        <begin position="268"/>
        <end position="286"/>
    </location>
</feature>
<sequence>MTEASDIPADPAPEAPRAVSRHAVTFVLITVFLDMVGFGLIMPVLPKLIEDVGHVDIARAAVIGGWMFAAFSLAQFLFAPLMGNLSDRFGRRPLLLLAIFGLGMDFILMALAPSLEWLFAGRVIAGVCGASWIIASAYIADVTAPDDRAKAYGYMGAAFGVGFVIGPAIGGLLGELGPRVPFWVAAGISLLNFVYGWFVLPESLAPGNRRPFELWRANPFGAFRVFATYRGVLPMVLVMGLFFFSTSVYPAIWAFWGIAKFGWSEAMVGATLAVFGLIAGGFQGLLTGPATKRFGEWTVALFGLVCATLVVLGYGFVGSLGAVIALMILHGPEGFVHPLMTTLLTRRVPEDAQGELQGGISAVTNVAMLFGTVFFAFVFGHFWAEGRAWRSTDVAFWVAAGFLALTTVLFLILKRSEKA</sequence>
<dbReference type="PRINTS" id="PR01035">
    <property type="entry name" value="TCRTETA"/>
</dbReference>
<comment type="subcellular location">
    <subcellularLocation>
        <location evidence="2">Membrane</location>
        <topology evidence="2">Multi-pass membrane protein</topology>
    </subcellularLocation>
</comment>
<evidence type="ECO:0000256" key="2">
    <source>
        <dbReference type="ARBA" id="ARBA00004141"/>
    </source>
</evidence>
<dbReference type="PANTHER" id="PTHR23504">
    <property type="entry name" value="MAJOR FACILITATOR SUPERFAMILY DOMAIN-CONTAINING PROTEIN 10"/>
    <property type="match status" value="1"/>
</dbReference>